<dbReference type="OrthoDB" id="56827at2"/>
<dbReference type="PIRSF" id="PIRSF020967">
    <property type="entry name" value="UCP020967"/>
    <property type="match status" value="1"/>
</dbReference>
<evidence type="ECO:0000259" key="2">
    <source>
        <dbReference type="Pfam" id="PF15609"/>
    </source>
</evidence>
<dbReference type="InterPro" id="IPR022537">
    <property type="entry name" value="TRSP_dom"/>
</dbReference>
<dbReference type="KEGG" id="hcv:FTV88_0306"/>
<evidence type="ECO:0000313" key="3">
    <source>
        <dbReference type="EMBL" id="QGG46485.1"/>
    </source>
</evidence>
<dbReference type="InterPro" id="IPR011214">
    <property type="entry name" value="UCP020967"/>
</dbReference>
<evidence type="ECO:0000313" key="4">
    <source>
        <dbReference type="Proteomes" id="UP000366051"/>
    </source>
</evidence>
<protein>
    <submittedName>
        <fullName evidence="3">Phosphoribosyltransferase</fullName>
        <ecNumber evidence="3">2.4.2.-</ecNumber>
    </submittedName>
</protein>
<organism evidence="3 4">
    <name type="scientific">Heliorestis convoluta</name>
    <dbReference type="NCBI Taxonomy" id="356322"/>
    <lineage>
        <taxon>Bacteria</taxon>
        <taxon>Bacillati</taxon>
        <taxon>Bacillota</taxon>
        <taxon>Clostridia</taxon>
        <taxon>Eubacteriales</taxon>
        <taxon>Heliobacteriaceae</taxon>
        <taxon>Heliorestis</taxon>
    </lineage>
</organism>
<gene>
    <name evidence="3" type="ORF">FTV88_0306</name>
</gene>
<evidence type="ECO:0000259" key="1">
    <source>
        <dbReference type="Pfam" id="PF12500"/>
    </source>
</evidence>
<keyword evidence="3" id="KW-0328">Glycosyltransferase</keyword>
<feature type="domain" description="TRSP" evidence="1">
    <location>
        <begin position="259"/>
        <end position="385"/>
    </location>
</feature>
<reference evidence="4" key="1">
    <citation type="submission" date="2019-11" db="EMBL/GenBank/DDBJ databases">
        <title>Genome sequence of Heliorestis convoluta strain HH, an alkaliphilic and minimalistic phototrophic bacterium from a soda lake in Egypt.</title>
        <authorList>
            <person name="Dewey E.D."/>
            <person name="Stokes L.M."/>
            <person name="Burchell B.M."/>
            <person name="Shaffer K.N."/>
            <person name="Huntington A.M."/>
            <person name="Baker J.M."/>
            <person name="Nadendla S."/>
            <person name="Giglio M.G."/>
            <person name="Touchman J.W."/>
            <person name="Blankenship R.E."/>
            <person name="Madigan M.T."/>
            <person name="Sattley W.M."/>
        </authorList>
    </citation>
    <scope>NUCLEOTIDE SEQUENCE [LARGE SCALE GENOMIC DNA]</scope>
    <source>
        <strain evidence="4">HH</strain>
    </source>
</reference>
<dbReference type="InterPro" id="IPR029057">
    <property type="entry name" value="PRTase-like"/>
</dbReference>
<dbReference type="Gene3D" id="3.40.50.2020">
    <property type="match status" value="1"/>
</dbReference>
<dbReference type="InterPro" id="IPR041688">
    <property type="entry name" value="PRTase_2"/>
</dbReference>
<accession>A0A5Q2N1R9</accession>
<proteinExistence type="predicted"/>
<name>A0A5Q2N1R9_9FIRM</name>
<dbReference type="Pfam" id="PF15609">
    <property type="entry name" value="PRTase_2"/>
    <property type="match status" value="1"/>
</dbReference>
<dbReference type="SUPFAM" id="SSF53271">
    <property type="entry name" value="PRTase-like"/>
    <property type="match status" value="1"/>
</dbReference>
<keyword evidence="4" id="KW-1185">Reference proteome</keyword>
<dbReference type="GO" id="GO:0016757">
    <property type="term" value="F:glycosyltransferase activity"/>
    <property type="evidence" value="ECO:0007669"/>
    <property type="project" value="UniProtKB-KW"/>
</dbReference>
<feature type="domain" description="Orotate phosphoribosyltransferase-like" evidence="2">
    <location>
        <begin position="23"/>
        <end position="163"/>
    </location>
</feature>
<dbReference type="Pfam" id="PF12500">
    <property type="entry name" value="TRSP"/>
    <property type="match status" value="1"/>
</dbReference>
<dbReference type="EC" id="2.4.2.-" evidence="3"/>
<sequence length="410" mass="46382">MAKRLMEALDGEQAYVTPKGTFVLPSSHLFIGFAETATALGQAVFSCFEQNALYWHTTREKINELPDLFDFEEEHCHAPEHRLYAVKASFFDNDHPIVLIDDELTTGKSALNFIKTIEQKYSRKNYYVLTLLDWRSQEDRAALKQMEKELGVSIQVFSLLSGTLESWGTVVEREIGTFYNAENAYWAHNRFNEKDLTEKVTHKASSPSLSCLYDLKEVEREPLAGGTAVEVIEYEVEQGLPFTSMDSTGWVNGAPYLPYTGRFGMTTKEQAQMEALACKVGTQLQQLRRGSKTLCLGTGEFMYLPFKIASYMGEKVLVQATTRSPVYPVDKEDYGIRHALAFPSADDPLIPNYVYNIGVGKYEEIFLFLERPLPKERIIPLLQALDSTGIQSIYIVVPVYGSVLNQFDES</sequence>
<dbReference type="AlphaFoldDB" id="A0A5Q2N1R9"/>
<dbReference type="Proteomes" id="UP000366051">
    <property type="component" value="Chromosome"/>
</dbReference>
<keyword evidence="3" id="KW-0808">Transferase</keyword>
<dbReference type="EMBL" id="CP045875">
    <property type="protein sequence ID" value="QGG46485.1"/>
    <property type="molecule type" value="Genomic_DNA"/>
</dbReference>